<dbReference type="Pfam" id="PF25390">
    <property type="entry name" value="WD40_RLD"/>
    <property type="match status" value="1"/>
</dbReference>
<dbReference type="SUPFAM" id="SSF54695">
    <property type="entry name" value="POZ domain"/>
    <property type="match status" value="2"/>
</dbReference>
<protein>
    <submittedName>
        <fullName evidence="4">RCC1 and BTB domain-containing protein 1</fullName>
    </submittedName>
</protein>
<dbReference type="PANTHER" id="PTHR22872">
    <property type="entry name" value="BTK-BINDING PROTEIN-RELATED"/>
    <property type="match status" value="1"/>
</dbReference>
<keyword evidence="1" id="KW-0677">Repeat</keyword>
<dbReference type="Gene3D" id="1.25.40.420">
    <property type="match status" value="1"/>
</dbReference>
<dbReference type="InterPro" id="IPR000408">
    <property type="entry name" value="Reg_chr_condens"/>
</dbReference>
<dbReference type="PANTHER" id="PTHR22872:SF10">
    <property type="entry name" value="ULTRAVIOLET-B RECEPTOR UVR8"/>
    <property type="match status" value="1"/>
</dbReference>
<reference evidence="4 5" key="1">
    <citation type="submission" date="2015-07" db="EMBL/GenBank/DDBJ databases">
        <title>The genome of Habropoda laboriosa.</title>
        <authorList>
            <person name="Pan H."/>
            <person name="Kapheim K."/>
        </authorList>
    </citation>
    <scope>NUCLEOTIDE SEQUENCE [LARGE SCALE GENOMIC DNA]</scope>
    <source>
        <strain evidence="4">0110345459</strain>
    </source>
</reference>
<feature type="repeat" description="RCC1" evidence="2">
    <location>
        <begin position="43"/>
        <end position="94"/>
    </location>
</feature>
<feature type="repeat" description="RCC1" evidence="2">
    <location>
        <begin position="238"/>
        <end position="290"/>
    </location>
</feature>
<feature type="repeat" description="RCC1" evidence="2">
    <location>
        <begin position="580"/>
        <end position="632"/>
    </location>
</feature>
<dbReference type="STRING" id="597456.A0A0L7QVD2"/>
<dbReference type="Pfam" id="PF00651">
    <property type="entry name" value="BTB"/>
    <property type="match status" value="2"/>
</dbReference>
<sequence>MFPCVLRYWPIFSLLDLKFISKIYMTLVYGDLGDEALIVTKDGMVYGLGKNASGCLGIGDTHSTLYPKKIDTLCKKDIKTFAHGKGPHVLALTESGEVYSWGYHNPEGIPTRINFYEKRKIVQIACASYYSLALTDDGQVYVFGAECYRIGKITSIPKKVELTLNGTKVVSISCGHAFSLAVTDNGKVYSWGDNKVGVLGIENCNDQSHPCKVKNLTGVLIEKVACGYMHVLALSDEGVLYVWGSNYYGQLGCITFLENVFSPKKLEVPEMGRVLDIAASNCNHISVAMGIGNQVYIWGQCLGQRIKVPTLTPLRCLHDAFACYGCPSVMHQPLILHDDDEINLTNSLREAFDDPITSDLIIEVQGKQIHVHKALLKMRSHYFRMMFEEHWVENSQSVIKHEQYSYDTYKTFLKYLYTNEIDLLNNVSELLDLANEYMENQFKRHCFQLMKERITVTDVAFLYDISIKYDSKDLEEHCLIFALNHMTEVIQSPNFAKLDGSTAKMFIIQAARAGDLGNEALIVTKDGMVYGLGKNASGCLGTGDTHSTLYPKKIDALCKKDIKTFAHGIGPHVLALTERGEVYSWGNNDYHQLGNGTGNKGLNPILVGLNLRDKVVVQIACGNHHSLALTDDGEVYAWGANNCGQAGSSICTNQNGPLNVLFPSASTKVISISCGPSLSMAVSDNGKIYGWGCNTGGQLGIGNTHDQTYPCQIEALVGIMIEKVVCGYAHTLALSKEGVLYVWGENNFGQLGLGHKMNASSPVKLEVPEMGRVVDVATSHYNHISVAVGKSFQIFMWGLCLGQIVTVPTVTRLAYLHDVFACYATPRIMHKPLILHDEEGITSLVDSVREAFNDATTSDTVVEVQGKSIYVHKAILKIRCQYFRTMFEKVLAEDNQIVINEYHFSYDAYKAFLEYLYTDEINLHSENLLELLELASTYSESLLKKRCMQMIKNGITVNDVIFLYGVATENNIEELEESCFKFALNHMTAVVRTPHFVKLNENAVKTFITKAAEAGAFKT</sequence>
<dbReference type="PRINTS" id="PR00633">
    <property type="entry name" value="RCCNDNSATION"/>
</dbReference>
<feature type="domain" description="BTB" evidence="3">
    <location>
        <begin position="858"/>
        <end position="925"/>
    </location>
</feature>
<dbReference type="InterPro" id="IPR051625">
    <property type="entry name" value="Signaling_Regulatory_Domain"/>
</dbReference>
<feature type="repeat" description="RCC1" evidence="2">
    <location>
        <begin position="138"/>
        <end position="185"/>
    </location>
</feature>
<dbReference type="PROSITE" id="PS50012">
    <property type="entry name" value="RCC1_3"/>
    <property type="match status" value="9"/>
</dbReference>
<dbReference type="PROSITE" id="PS00626">
    <property type="entry name" value="RCC1_2"/>
    <property type="match status" value="1"/>
</dbReference>
<name>A0A0L7QVD2_9HYME</name>
<dbReference type="PROSITE" id="PS50097">
    <property type="entry name" value="BTB"/>
    <property type="match status" value="2"/>
</dbReference>
<evidence type="ECO:0000256" key="2">
    <source>
        <dbReference type="PROSITE-ProRule" id="PRU00235"/>
    </source>
</evidence>
<evidence type="ECO:0000313" key="4">
    <source>
        <dbReference type="EMBL" id="KOC62519.1"/>
    </source>
</evidence>
<dbReference type="Gene3D" id="3.30.710.10">
    <property type="entry name" value="Potassium Channel Kv1.1, Chain A"/>
    <property type="match status" value="2"/>
</dbReference>
<feature type="repeat" description="RCC1" evidence="2">
    <location>
        <begin position="686"/>
        <end position="737"/>
    </location>
</feature>
<dbReference type="CDD" id="cd18298">
    <property type="entry name" value="BTB_POZ_RCBTB1_2"/>
    <property type="match status" value="1"/>
</dbReference>
<evidence type="ECO:0000256" key="1">
    <source>
        <dbReference type="ARBA" id="ARBA00022737"/>
    </source>
</evidence>
<feature type="repeat" description="RCC1" evidence="2">
    <location>
        <begin position="96"/>
        <end position="137"/>
    </location>
</feature>
<dbReference type="SMART" id="SM00225">
    <property type="entry name" value="BTB"/>
    <property type="match status" value="2"/>
</dbReference>
<dbReference type="OrthoDB" id="5981550at2759"/>
<dbReference type="Pfam" id="PF00415">
    <property type="entry name" value="RCC1"/>
    <property type="match status" value="3"/>
</dbReference>
<feature type="repeat" description="RCC1" evidence="2">
    <location>
        <begin position="633"/>
        <end position="685"/>
    </location>
</feature>
<dbReference type="Proteomes" id="UP000053825">
    <property type="component" value="Unassembled WGS sequence"/>
</dbReference>
<dbReference type="InterPro" id="IPR000210">
    <property type="entry name" value="BTB/POZ_dom"/>
</dbReference>
<dbReference type="EMBL" id="KQ414727">
    <property type="protein sequence ID" value="KOC62519.1"/>
    <property type="molecule type" value="Genomic_DNA"/>
</dbReference>
<dbReference type="SUPFAM" id="SSF50985">
    <property type="entry name" value="RCC1/BLIP-II"/>
    <property type="match status" value="2"/>
</dbReference>
<dbReference type="AlphaFoldDB" id="A0A0L7QVD2"/>
<dbReference type="CDD" id="cd18498">
    <property type="entry name" value="BACK_RCBTB1_2"/>
    <property type="match status" value="1"/>
</dbReference>
<dbReference type="Gene3D" id="2.130.10.30">
    <property type="entry name" value="Regulator of chromosome condensation 1/beta-lactamase-inhibitor protein II"/>
    <property type="match status" value="3"/>
</dbReference>
<proteinExistence type="predicted"/>
<dbReference type="InterPro" id="IPR011333">
    <property type="entry name" value="SKP1/BTB/POZ_sf"/>
</dbReference>
<evidence type="ECO:0000313" key="5">
    <source>
        <dbReference type="Proteomes" id="UP000053825"/>
    </source>
</evidence>
<gene>
    <name evidence="4" type="ORF">WH47_04179</name>
</gene>
<dbReference type="InterPro" id="IPR058923">
    <property type="entry name" value="RCC1-like_dom"/>
</dbReference>
<keyword evidence="5" id="KW-1185">Reference proteome</keyword>
<evidence type="ECO:0000259" key="3">
    <source>
        <dbReference type="PROSITE" id="PS50097"/>
    </source>
</evidence>
<dbReference type="Pfam" id="PF13540">
    <property type="entry name" value="RCC1_2"/>
    <property type="match status" value="1"/>
</dbReference>
<organism evidence="4 5">
    <name type="scientific">Habropoda laboriosa</name>
    <dbReference type="NCBI Taxonomy" id="597456"/>
    <lineage>
        <taxon>Eukaryota</taxon>
        <taxon>Metazoa</taxon>
        <taxon>Ecdysozoa</taxon>
        <taxon>Arthropoda</taxon>
        <taxon>Hexapoda</taxon>
        <taxon>Insecta</taxon>
        <taxon>Pterygota</taxon>
        <taxon>Neoptera</taxon>
        <taxon>Endopterygota</taxon>
        <taxon>Hymenoptera</taxon>
        <taxon>Apocrita</taxon>
        <taxon>Aculeata</taxon>
        <taxon>Apoidea</taxon>
        <taxon>Anthophila</taxon>
        <taxon>Apidae</taxon>
        <taxon>Habropoda</taxon>
    </lineage>
</organism>
<dbReference type="InterPro" id="IPR009091">
    <property type="entry name" value="RCC1/BLIP-II"/>
</dbReference>
<feature type="domain" description="BTB" evidence="3">
    <location>
        <begin position="358"/>
        <end position="425"/>
    </location>
</feature>
<feature type="repeat" description="RCC1" evidence="2">
    <location>
        <begin position="186"/>
        <end position="237"/>
    </location>
</feature>
<feature type="repeat" description="RCC1" evidence="2">
    <location>
        <begin position="738"/>
        <end position="789"/>
    </location>
</feature>
<accession>A0A0L7QVD2</accession>